<dbReference type="EMBL" id="BONR01000001">
    <property type="protein sequence ID" value="GIG53685.1"/>
    <property type="molecule type" value="Genomic_DNA"/>
</dbReference>
<comment type="similarity">
    <text evidence="1">Belongs to the UDP-N-acetylglucosamine 2-epimerase family.</text>
</comment>
<dbReference type="InterPro" id="IPR029767">
    <property type="entry name" value="WecB-like"/>
</dbReference>
<dbReference type="GO" id="GO:0016853">
    <property type="term" value="F:isomerase activity"/>
    <property type="evidence" value="ECO:0007669"/>
    <property type="project" value="UniProtKB-KW"/>
</dbReference>
<comment type="caution">
    <text evidence="3">The sequence shown here is derived from an EMBL/GenBank/DDBJ whole genome shotgun (WGS) entry which is preliminary data.</text>
</comment>
<gene>
    <name evidence="3" type="primary">wecB</name>
    <name evidence="3" type="ORF">Dac01nite_04370</name>
</gene>
<sequence length="363" mass="41160">MIHMVIGTRAQMLKMAPIMRECEDRGLAWRWIFAAQHQETMRSTVEFFELPDADAVMVPWDKEAKSLGAMAVWTARMTGSLARSRSLLAHQTGREHIVLTHGDTTTTVFGALLGRLTRTPVMHVESGLRSFSILNPFPEELNRLATFRLSQYYACPGPWALGNVQKYRGTKIDTGRNTQLDTLMYGLERIDRATVQLPREPYAVLSTHRFENVYHRARFTHIIELAERAAATFPVVMPLHPVTRGQLDSHGLRRRLDDNPRIHLMPRLEYPEFLRTIVGAEFVMTDGGGNQEELSYLGVPTLILREASERQDGIGENAVLGAFDRVIEDAFLADPSHHRRERTQPAERPTSIIVDAIEHFGGR</sequence>
<evidence type="ECO:0000259" key="2">
    <source>
        <dbReference type="Pfam" id="PF02350"/>
    </source>
</evidence>
<evidence type="ECO:0000313" key="4">
    <source>
        <dbReference type="Proteomes" id="UP000652354"/>
    </source>
</evidence>
<reference evidence="3" key="1">
    <citation type="submission" date="2021-01" db="EMBL/GenBank/DDBJ databases">
        <title>Whole genome shotgun sequence of Demequina activiva NBRC 110675.</title>
        <authorList>
            <person name="Komaki H."/>
            <person name="Tamura T."/>
        </authorList>
    </citation>
    <scope>NUCLEOTIDE SEQUENCE</scope>
    <source>
        <strain evidence="3">NBRC 110675</strain>
    </source>
</reference>
<dbReference type="PANTHER" id="PTHR43174">
    <property type="entry name" value="UDP-N-ACETYLGLUCOSAMINE 2-EPIMERASE"/>
    <property type="match status" value="1"/>
</dbReference>
<dbReference type="Gene3D" id="3.40.50.2000">
    <property type="entry name" value="Glycogen Phosphorylase B"/>
    <property type="match status" value="2"/>
</dbReference>
<keyword evidence="1" id="KW-0413">Isomerase</keyword>
<accession>A0A919PZT2</accession>
<evidence type="ECO:0000313" key="3">
    <source>
        <dbReference type="EMBL" id="GIG53685.1"/>
    </source>
</evidence>
<organism evidence="3 4">
    <name type="scientific">Demequina activiva</name>
    <dbReference type="NCBI Taxonomy" id="1582364"/>
    <lineage>
        <taxon>Bacteria</taxon>
        <taxon>Bacillati</taxon>
        <taxon>Actinomycetota</taxon>
        <taxon>Actinomycetes</taxon>
        <taxon>Micrococcales</taxon>
        <taxon>Demequinaceae</taxon>
        <taxon>Demequina</taxon>
    </lineage>
</organism>
<dbReference type="RefSeq" id="WP_239066511.1">
    <property type="nucleotide sequence ID" value="NZ_BONR01000001.1"/>
</dbReference>
<dbReference type="PANTHER" id="PTHR43174:SF3">
    <property type="entry name" value="UDP-N-ACETYLGLUCOSAMINE 2-EPIMERASE"/>
    <property type="match status" value="1"/>
</dbReference>
<keyword evidence="4" id="KW-1185">Reference proteome</keyword>
<dbReference type="AlphaFoldDB" id="A0A919PZT2"/>
<name>A0A919PZT2_9MICO</name>
<feature type="domain" description="UDP-N-acetylglucosamine 2-epimerase" evidence="2">
    <location>
        <begin position="24"/>
        <end position="319"/>
    </location>
</feature>
<evidence type="ECO:0000256" key="1">
    <source>
        <dbReference type="RuleBase" id="RU003513"/>
    </source>
</evidence>
<dbReference type="InterPro" id="IPR003331">
    <property type="entry name" value="UDP_GlcNAc_Epimerase_2_dom"/>
</dbReference>
<dbReference type="SUPFAM" id="SSF53756">
    <property type="entry name" value="UDP-Glycosyltransferase/glycogen phosphorylase"/>
    <property type="match status" value="1"/>
</dbReference>
<dbReference type="Proteomes" id="UP000652354">
    <property type="component" value="Unassembled WGS sequence"/>
</dbReference>
<proteinExistence type="inferred from homology"/>
<dbReference type="Pfam" id="PF02350">
    <property type="entry name" value="Epimerase_2"/>
    <property type="match status" value="1"/>
</dbReference>
<protein>
    <submittedName>
        <fullName evidence="3">UDP-N-acetyl glucosamine 2-epimerase</fullName>
    </submittedName>
</protein>